<feature type="domain" description="CENP-V/GFA" evidence="5">
    <location>
        <begin position="3"/>
        <end position="124"/>
    </location>
</feature>
<evidence type="ECO:0000256" key="2">
    <source>
        <dbReference type="ARBA" id="ARBA00022723"/>
    </source>
</evidence>
<keyword evidence="7" id="KW-1185">Reference proteome</keyword>
<accession>A0A6A5YVW8</accession>
<comment type="similarity">
    <text evidence="1">Belongs to the Gfa family.</text>
</comment>
<dbReference type="PANTHER" id="PTHR33337:SF30">
    <property type="entry name" value="DUF636 DOMAIN PROTEIN (AFU_ORTHOLOGUE AFUA_1G03180)"/>
    <property type="match status" value="1"/>
</dbReference>
<evidence type="ECO:0000256" key="3">
    <source>
        <dbReference type="ARBA" id="ARBA00022833"/>
    </source>
</evidence>
<sequence length="137" mass="14836">MAQEGGCMCGNIRYTVEGEPVGTALCHCRDCRKISGSTYSSNAIYPEDGFKLVKGSPKKHVKTADGGNEITSFFCGDCGSTMWRDTASFAGNKVIKVGTLDDDNALKTHEPKIELFTPTRVPWVPEIPGAEQKQTMA</sequence>
<dbReference type="GO" id="GO:0016846">
    <property type="term" value="F:carbon-sulfur lyase activity"/>
    <property type="evidence" value="ECO:0007669"/>
    <property type="project" value="InterPro"/>
</dbReference>
<name>A0A6A5YVW8_9PLEO</name>
<dbReference type="PROSITE" id="PS51891">
    <property type="entry name" value="CENP_V_GFA"/>
    <property type="match status" value="1"/>
</dbReference>
<dbReference type="EMBL" id="ML977337">
    <property type="protein sequence ID" value="KAF2110697.1"/>
    <property type="molecule type" value="Genomic_DNA"/>
</dbReference>
<evidence type="ECO:0000259" key="5">
    <source>
        <dbReference type="PROSITE" id="PS51891"/>
    </source>
</evidence>
<dbReference type="GO" id="GO:0046872">
    <property type="term" value="F:metal ion binding"/>
    <property type="evidence" value="ECO:0007669"/>
    <property type="project" value="UniProtKB-KW"/>
</dbReference>
<protein>
    <submittedName>
        <fullName evidence="6">Mss4-like protein</fullName>
    </submittedName>
</protein>
<keyword evidence="2" id="KW-0479">Metal-binding</keyword>
<dbReference type="AlphaFoldDB" id="A0A6A5YVW8"/>
<gene>
    <name evidence="6" type="ORF">BDV96DRAFT_198470</name>
</gene>
<evidence type="ECO:0000256" key="1">
    <source>
        <dbReference type="ARBA" id="ARBA00005495"/>
    </source>
</evidence>
<evidence type="ECO:0000313" key="7">
    <source>
        <dbReference type="Proteomes" id="UP000799770"/>
    </source>
</evidence>
<dbReference type="OrthoDB" id="406544at2759"/>
<evidence type="ECO:0000313" key="6">
    <source>
        <dbReference type="EMBL" id="KAF2110697.1"/>
    </source>
</evidence>
<organism evidence="6 7">
    <name type="scientific">Lophiotrema nucula</name>
    <dbReference type="NCBI Taxonomy" id="690887"/>
    <lineage>
        <taxon>Eukaryota</taxon>
        <taxon>Fungi</taxon>
        <taxon>Dikarya</taxon>
        <taxon>Ascomycota</taxon>
        <taxon>Pezizomycotina</taxon>
        <taxon>Dothideomycetes</taxon>
        <taxon>Pleosporomycetidae</taxon>
        <taxon>Pleosporales</taxon>
        <taxon>Lophiotremataceae</taxon>
        <taxon>Lophiotrema</taxon>
    </lineage>
</organism>
<dbReference type="SUPFAM" id="SSF51316">
    <property type="entry name" value="Mss4-like"/>
    <property type="match status" value="1"/>
</dbReference>
<dbReference type="Gene3D" id="3.90.1590.10">
    <property type="entry name" value="glutathione-dependent formaldehyde- activating enzyme (gfa)"/>
    <property type="match status" value="1"/>
</dbReference>
<evidence type="ECO:0000256" key="4">
    <source>
        <dbReference type="ARBA" id="ARBA00023239"/>
    </source>
</evidence>
<keyword evidence="3" id="KW-0862">Zinc</keyword>
<keyword evidence="4" id="KW-0456">Lyase</keyword>
<dbReference type="PANTHER" id="PTHR33337">
    <property type="entry name" value="GFA DOMAIN-CONTAINING PROTEIN"/>
    <property type="match status" value="1"/>
</dbReference>
<dbReference type="InterPro" id="IPR006913">
    <property type="entry name" value="CENP-V/GFA"/>
</dbReference>
<dbReference type="Proteomes" id="UP000799770">
    <property type="component" value="Unassembled WGS sequence"/>
</dbReference>
<dbReference type="Pfam" id="PF04828">
    <property type="entry name" value="GFA"/>
    <property type="match status" value="1"/>
</dbReference>
<proteinExistence type="inferred from homology"/>
<reference evidence="6" key="1">
    <citation type="journal article" date="2020" name="Stud. Mycol.">
        <title>101 Dothideomycetes genomes: a test case for predicting lifestyles and emergence of pathogens.</title>
        <authorList>
            <person name="Haridas S."/>
            <person name="Albert R."/>
            <person name="Binder M."/>
            <person name="Bloem J."/>
            <person name="Labutti K."/>
            <person name="Salamov A."/>
            <person name="Andreopoulos B."/>
            <person name="Baker S."/>
            <person name="Barry K."/>
            <person name="Bills G."/>
            <person name="Bluhm B."/>
            <person name="Cannon C."/>
            <person name="Castanera R."/>
            <person name="Culley D."/>
            <person name="Daum C."/>
            <person name="Ezra D."/>
            <person name="Gonzalez J."/>
            <person name="Henrissat B."/>
            <person name="Kuo A."/>
            <person name="Liang C."/>
            <person name="Lipzen A."/>
            <person name="Lutzoni F."/>
            <person name="Magnuson J."/>
            <person name="Mondo S."/>
            <person name="Nolan M."/>
            <person name="Ohm R."/>
            <person name="Pangilinan J."/>
            <person name="Park H.-J."/>
            <person name="Ramirez L."/>
            <person name="Alfaro M."/>
            <person name="Sun H."/>
            <person name="Tritt A."/>
            <person name="Yoshinaga Y."/>
            <person name="Zwiers L.-H."/>
            <person name="Turgeon B."/>
            <person name="Goodwin S."/>
            <person name="Spatafora J."/>
            <person name="Crous P."/>
            <person name="Grigoriev I."/>
        </authorList>
    </citation>
    <scope>NUCLEOTIDE SEQUENCE</scope>
    <source>
        <strain evidence="6">CBS 627.86</strain>
    </source>
</reference>
<dbReference type="InterPro" id="IPR011057">
    <property type="entry name" value="Mss4-like_sf"/>
</dbReference>